<proteinExistence type="inferred from homology"/>
<comment type="similarity">
    <text evidence="1">Belongs to the short-chain dehydrogenases/reductases (SDR) family.</text>
</comment>
<dbReference type="PRINTS" id="PR00081">
    <property type="entry name" value="GDHRDH"/>
</dbReference>
<dbReference type="CDD" id="cd05233">
    <property type="entry name" value="SDR_c"/>
    <property type="match status" value="1"/>
</dbReference>
<evidence type="ECO:0000313" key="4">
    <source>
        <dbReference type="Proteomes" id="UP001382455"/>
    </source>
</evidence>
<dbReference type="PRINTS" id="PR00080">
    <property type="entry name" value="SDRFAMILY"/>
</dbReference>
<organism evidence="3 4">
    <name type="scientific">Pseudoalteromonas spongiae</name>
    <dbReference type="NCBI Taxonomy" id="298657"/>
    <lineage>
        <taxon>Bacteria</taxon>
        <taxon>Pseudomonadati</taxon>
        <taxon>Pseudomonadota</taxon>
        <taxon>Gammaproteobacteria</taxon>
        <taxon>Alteromonadales</taxon>
        <taxon>Pseudoalteromonadaceae</taxon>
        <taxon>Pseudoalteromonas</taxon>
    </lineage>
</organism>
<reference evidence="3 4" key="1">
    <citation type="submission" date="2023-12" db="EMBL/GenBank/DDBJ databases">
        <title>Friends and Foes: Symbiotic and Algicidal bacterial influence on Karenia brevis blooms.</title>
        <authorList>
            <person name="Fei C."/>
            <person name="Mohamed A.R."/>
            <person name="Booker A."/>
            <person name="Arshad M."/>
            <person name="Klass S."/>
            <person name="Ahn S."/>
            <person name="Gilbert P.M."/>
            <person name="Heil C.A."/>
            <person name="Martinez J.M."/>
            <person name="Amin S.A."/>
        </authorList>
    </citation>
    <scope>NUCLEOTIDE SEQUENCE [LARGE SCALE GENOMIC DNA]</scope>
    <source>
        <strain evidence="3 4">CE15</strain>
    </source>
</reference>
<dbReference type="InterPro" id="IPR002347">
    <property type="entry name" value="SDR_fam"/>
</dbReference>
<dbReference type="Proteomes" id="UP001382455">
    <property type="component" value="Unassembled WGS sequence"/>
</dbReference>
<evidence type="ECO:0000256" key="2">
    <source>
        <dbReference type="ARBA" id="ARBA00023002"/>
    </source>
</evidence>
<keyword evidence="4" id="KW-1185">Reference proteome</keyword>
<dbReference type="PANTHER" id="PTHR43639:SF1">
    <property type="entry name" value="SHORT-CHAIN DEHYDROGENASE_REDUCTASE FAMILY PROTEIN"/>
    <property type="match status" value="1"/>
</dbReference>
<dbReference type="SUPFAM" id="SSF51735">
    <property type="entry name" value="NAD(P)-binding Rossmann-fold domains"/>
    <property type="match status" value="1"/>
</dbReference>
<evidence type="ECO:0000313" key="3">
    <source>
        <dbReference type="EMBL" id="MEI4551322.1"/>
    </source>
</evidence>
<comment type="caution">
    <text evidence="3">The sequence shown here is derived from an EMBL/GenBank/DDBJ whole genome shotgun (WGS) entry which is preliminary data.</text>
</comment>
<dbReference type="RefSeq" id="WP_336436314.1">
    <property type="nucleotide sequence ID" value="NZ_JBAWKS010000002.1"/>
</dbReference>
<dbReference type="Gene3D" id="3.40.50.720">
    <property type="entry name" value="NAD(P)-binding Rossmann-like Domain"/>
    <property type="match status" value="1"/>
</dbReference>
<name>A0ABU8EZ80_9GAMM</name>
<dbReference type="EMBL" id="JBAWKS010000002">
    <property type="protein sequence ID" value="MEI4551322.1"/>
    <property type="molecule type" value="Genomic_DNA"/>
</dbReference>
<sequence>MNKDTINKVVLVTGASRGIGAATAKLLAKRGYRVAINYVKNADAATDVANEIKQNGGMCDTFCADVTNENAVTHLFDNIEANLGKVNYLVNNAGILFKQSTLSDISLERFLNTVNGNLTSTFLCAKEFIKRCPSDGAIVNVSSGASQSGAPFEYVDYAAAKGAVDSLTRGLALEVAERGIRVNAIRPGLIYTDIHSDGGEPTRVDRLKEKIPLKRGGQPIEVANSIAYLLSDDASFITGKILDVTGGI</sequence>
<dbReference type="InterPro" id="IPR036291">
    <property type="entry name" value="NAD(P)-bd_dom_sf"/>
</dbReference>
<dbReference type="Pfam" id="PF13561">
    <property type="entry name" value="adh_short_C2"/>
    <property type="match status" value="1"/>
</dbReference>
<dbReference type="PANTHER" id="PTHR43639">
    <property type="entry name" value="OXIDOREDUCTASE, SHORT-CHAIN DEHYDROGENASE/REDUCTASE FAMILY (AFU_ORTHOLOGUE AFUA_5G02870)"/>
    <property type="match status" value="1"/>
</dbReference>
<protein>
    <submittedName>
        <fullName evidence="3">SDR family oxidoreductase</fullName>
    </submittedName>
</protein>
<keyword evidence="2" id="KW-0560">Oxidoreductase</keyword>
<gene>
    <name evidence="3" type="ORF">WAE96_16730</name>
</gene>
<evidence type="ECO:0000256" key="1">
    <source>
        <dbReference type="ARBA" id="ARBA00006484"/>
    </source>
</evidence>
<accession>A0ABU8EZ80</accession>